<dbReference type="Proteomes" id="UP000193207">
    <property type="component" value="Unassembled WGS sequence"/>
</dbReference>
<dbReference type="RefSeq" id="WP_085818179.1">
    <property type="nucleotide sequence ID" value="NZ_FWFU01000003.1"/>
</dbReference>
<accession>A0A1X6ZEV6</accession>
<organism evidence="2 3">
    <name type="scientific">Roseovarius halotolerans</name>
    <dbReference type="NCBI Taxonomy" id="505353"/>
    <lineage>
        <taxon>Bacteria</taxon>
        <taxon>Pseudomonadati</taxon>
        <taxon>Pseudomonadota</taxon>
        <taxon>Alphaproteobacteria</taxon>
        <taxon>Rhodobacterales</taxon>
        <taxon>Roseobacteraceae</taxon>
        <taxon>Roseovarius</taxon>
    </lineage>
</organism>
<reference evidence="2 3" key="1">
    <citation type="submission" date="2017-03" db="EMBL/GenBank/DDBJ databases">
        <authorList>
            <person name="Afonso C.L."/>
            <person name="Miller P.J."/>
            <person name="Scott M.A."/>
            <person name="Spackman E."/>
            <person name="Goraichik I."/>
            <person name="Dimitrov K.M."/>
            <person name="Suarez D.L."/>
            <person name="Swayne D.E."/>
        </authorList>
    </citation>
    <scope>NUCLEOTIDE SEQUENCE [LARGE SCALE GENOMIC DNA]</scope>
    <source>
        <strain evidence="2 3">CECT 8110</strain>
    </source>
</reference>
<proteinExistence type="predicted"/>
<dbReference type="EMBL" id="FWFU01000003">
    <property type="protein sequence ID" value="SLN48988.1"/>
    <property type="molecule type" value="Genomic_DNA"/>
</dbReference>
<feature type="compositionally biased region" description="Polar residues" evidence="1">
    <location>
        <begin position="299"/>
        <end position="308"/>
    </location>
</feature>
<evidence type="ECO:0008006" key="4">
    <source>
        <dbReference type="Google" id="ProtNLM"/>
    </source>
</evidence>
<evidence type="ECO:0000313" key="2">
    <source>
        <dbReference type="EMBL" id="SLN48988.1"/>
    </source>
</evidence>
<sequence length="315" mass="34085">MKITLHLGAHRTASTSLQHYMRHNVAALAEAGIGFWGPRRTRSGLLSGVLPMAGRHSAHVQLERARGRVLINLEAAARSGCDTLVVSDENMLGATRRNLREHSLYGDAGLRLARFAQAFDGRVDRVVLSLRAQDQYWSSALAFAVARGHRLPQGRDLEALAGGARAWRDVVSDVACAFGGAEILVLTHEALASRPEARLAVMTARPIEAMPRAHAREWLNRAPLLGALRAAVTARGGAPARLGEGTDCARWQPFDRVQAAALRETYADDLHWLRAGADGLATLIEETGPAKAEAHPSAGQMTRGQRNGTQERRMA</sequence>
<dbReference type="InterPro" id="IPR027417">
    <property type="entry name" value="P-loop_NTPase"/>
</dbReference>
<evidence type="ECO:0000256" key="1">
    <source>
        <dbReference type="SAM" id="MobiDB-lite"/>
    </source>
</evidence>
<evidence type="ECO:0000313" key="3">
    <source>
        <dbReference type="Proteomes" id="UP000193207"/>
    </source>
</evidence>
<protein>
    <recommendedName>
        <fullName evidence="4">Sulfotransferase family protein</fullName>
    </recommendedName>
</protein>
<feature type="region of interest" description="Disordered" evidence="1">
    <location>
        <begin position="289"/>
        <end position="315"/>
    </location>
</feature>
<dbReference type="AlphaFoldDB" id="A0A1X6ZEV6"/>
<dbReference type="SUPFAM" id="SSF52540">
    <property type="entry name" value="P-loop containing nucleoside triphosphate hydrolases"/>
    <property type="match status" value="1"/>
</dbReference>
<name>A0A1X6ZEV6_9RHOB</name>
<keyword evidence="3" id="KW-1185">Reference proteome</keyword>
<dbReference type="OrthoDB" id="8481769at2"/>
<gene>
    <name evidence="2" type="ORF">ROH8110_02636</name>
</gene>